<dbReference type="PANTHER" id="PTHR21660:SF1">
    <property type="entry name" value="ACYL-COENZYME A THIOESTERASE 13"/>
    <property type="match status" value="1"/>
</dbReference>
<dbReference type="EMBL" id="BAAAOR010000017">
    <property type="protein sequence ID" value="GAA1519027.1"/>
    <property type="molecule type" value="Genomic_DNA"/>
</dbReference>
<dbReference type="Gene3D" id="3.10.129.10">
    <property type="entry name" value="Hotdog Thioesterase"/>
    <property type="match status" value="1"/>
</dbReference>
<keyword evidence="5" id="KW-1185">Reference proteome</keyword>
<feature type="domain" description="Thioesterase" evidence="3">
    <location>
        <begin position="54"/>
        <end position="125"/>
    </location>
</feature>
<dbReference type="Pfam" id="PF03061">
    <property type="entry name" value="4HBT"/>
    <property type="match status" value="1"/>
</dbReference>
<proteinExistence type="inferred from homology"/>
<dbReference type="SUPFAM" id="SSF54637">
    <property type="entry name" value="Thioesterase/thiol ester dehydrase-isomerase"/>
    <property type="match status" value="1"/>
</dbReference>
<evidence type="ECO:0000256" key="2">
    <source>
        <dbReference type="ARBA" id="ARBA00022801"/>
    </source>
</evidence>
<comment type="similarity">
    <text evidence="1">Belongs to the thioesterase PaaI family.</text>
</comment>
<dbReference type="InterPro" id="IPR029069">
    <property type="entry name" value="HotDog_dom_sf"/>
</dbReference>
<name>A0ABN2AI56_9ACTN</name>
<protein>
    <submittedName>
        <fullName evidence="4">PaaI family thioesterase</fullName>
    </submittedName>
</protein>
<dbReference type="PANTHER" id="PTHR21660">
    <property type="entry name" value="THIOESTERASE SUPERFAMILY MEMBER-RELATED"/>
    <property type="match status" value="1"/>
</dbReference>
<gene>
    <name evidence="4" type="ORF">GCM10009788_23780</name>
</gene>
<dbReference type="Proteomes" id="UP001500842">
    <property type="component" value="Unassembled WGS sequence"/>
</dbReference>
<dbReference type="InterPro" id="IPR003736">
    <property type="entry name" value="PAAI_dom"/>
</dbReference>
<organism evidence="4 5">
    <name type="scientific">Nocardioides humi</name>
    <dbReference type="NCBI Taxonomy" id="449461"/>
    <lineage>
        <taxon>Bacteria</taxon>
        <taxon>Bacillati</taxon>
        <taxon>Actinomycetota</taxon>
        <taxon>Actinomycetes</taxon>
        <taxon>Propionibacteriales</taxon>
        <taxon>Nocardioidaceae</taxon>
        <taxon>Nocardioides</taxon>
    </lineage>
</organism>
<evidence type="ECO:0000313" key="4">
    <source>
        <dbReference type="EMBL" id="GAA1519027.1"/>
    </source>
</evidence>
<evidence type="ECO:0000259" key="3">
    <source>
        <dbReference type="Pfam" id="PF03061"/>
    </source>
</evidence>
<dbReference type="RefSeq" id="WP_141003238.1">
    <property type="nucleotide sequence ID" value="NZ_BAAAOR010000017.1"/>
</dbReference>
<dbReference type="CDD" id="cd03443">
    <property type="entry name" value="PaaI_thioesterase"/>
    <property type="match status" value="1"/>
</dbReference>
<dbReference type="InterPro" id="IPR006683">
    <property type="entry name" value="Thioestr_dom"/>
</dbReference>
<dbReference type="InterPro" id="IPR039298">
    <property type="entry name" value="ACOT13"/>
</dbReference>
<evidence type="ECO:0000313" key="5">
    <source>
        <dbReference type="Proteomes" id="UP001500842"/>
    </source>
</evidence>
<reference evidence="4 5" key="1">
    <citation type="journal article" date="2019" name="Int. J. Syst. Evol. Microbiol.">
        <title>The Global Catalogue of Microorganisms (GCM) 10K type strain sequencing project: providing services to taxonomists for standard genome sequencing and annotation.</title>
        <authorList>
            <consortium name="The Broad Institute Genomics Platform"/>
            <consortium name="The Broad Institute Genome Sequencing Center for Infectious Disease"/>
            <person name="Wu L."/>
            <person name="Ma J."/>
        </authorList>
    </citation>
    <scope>NUCLEOTIDE SEQUENCE [LARGE SCALE GENOMIC DNA]</scope>
    <source>
        <strain evidence="4 5">JCM 14942</strain>
    </source>
</reference>
<dbReference type="NCBIfam" id="TIGR00369">
    <property type="entry name" value="unchar_dom_1"/>
    <property type="match status" value="1"/>
</dbReference>
<comment type="caution">
    <text evidence="4">The sequence shown here is derived from an EMBL/GenBank/DDBJ whole genome shotgun (WGS) entry which is preliminary data.</text>
</comment>
<evidence type="ECO:0000256" key="1">
    <source>
        <dbReference type="ARBA" id="ARBA00008324"/>
    </source>
</evidence>
<keyword evidence="2" id="KW-0378">Hydrolase</keyword>
<sequence length="151" mass="16027">MDVSEDINSELADYVTDSFSRQGLMRHLGASITELRRGFCQLQAPYGADLTQQHGYFHAGVTSSLVDTAGGYAGLSTYTRGDSILTVDFTVNLLAPAIGDSLLAEATVIKSGRTLTVCQLEAFTLKAGSRVHVATGRQTLIRLADTSDGPA</sequence>
<accession>A0ABN2AI56</accession>